<dbReference type="SUPFAM" id="SSF50156">
    <property type="entry name" value="PDZ domain-like"/>
    <property type="match status" value="1"/>
</dbReference>
<evidence type="ECO:0000313" key="8">
    <source>
        <dbReference type="EMBL" id="KON96251.1"/>
    </source>
</evidence>
<dbReference type="InterPro" id="IPR001478">
    <property type="entry name" value="PDZ"/>
</dbReference>
<keyword evidence="3" id="KW-0378">Hydrolase</keyword>
<dbReference type="PANTHER" id="PTHR43343:SF3">
    <property type="entry name" value="PROTEASE DO-LIKE 8, CHLOROPLASTIC"/>
    <property type="match status" value="1"/>
</dbReference>
<dbReference type="STRING" id="47500.AF333_12945"/>
<dbReference type="CDD" id="cd06781">
    <property type="entry name" value="cpPDZ_BsHtra-like"/>
    <property type="match status" value="1"/>
</dbReference>
<comment type="similarity">
    <text evidence="1">Belongs to the peptidase S1C family.</text>
</comment>
<keyword evidence="2 8" id="KW-0645">Protease</keyword>
<dbReference type="EMBL" id="FNED01000007">
    <property type="protein sequence ID" value="SDI77172.1"/>
    <property type="molecule type" value="Genomic_DNA"/>
</dbReference>
<reference evidence="8 10" key="1">
    <citation type="submission" date="2015-07" db="EMBL/GenBank/DDBJ databases">
        <title>Fjat-14205 dsm 2895.</title>
        <authorList>
            <person name="Liu B."/>
            <person name="Wang J."/>
            <person name="Zhu Y."/>
            <person name="Liu G."/>
            <person name="Chen Q."/>
            <person name="Chen Z."/>
            <person name="Lan J."/>
            <person name="Che J."/>
            <person name="Ge C."/>
            <person name="Shi H."/>
            <person name="Pan Z."/>
            <person name="Liu X."/>
        </authorList>
    </citation>
    <scope>NUCLEOTIDE SEQUENCE [LARGE SCALE GENOMIC DNA]</scope>
    <source>
        <strain evidence="8 10">DSM 2895</strain>
    </source>
</reference>
<dbReference type="RefSeq" id="WP_043068976.1">
    <property type="nucleotide sequence ID" value="NZ_BJOA01000057.1"/>
</dbReference>
<dbReference type="Proteomes" id="UP000182836">
    <property type="component" value="Unassembled WGS sequence"/>
</dbReference>
<evidence type="ECO:0000256" key="4">
    <source>
        <dbReference type="ARBA" id="ARBA00022825"/>
    </source>
</evidence>
<name>A0A0D1X6Q5_ANEMI</name>
<evidence type="ECO:0000259" key="7">
    <source>
        <dbReference type="PROSITE" id="PS50106"/>
    </source>
</evidence>
<reference evidence="9 11" key="2">
    <citation type="submission" date="2016-10" db="EMBL/GenBank/DDBJ databases">
        <authorList>
            <person name="de Groot N.N."/>
        </authorList>
    </citation>
    <scope>NUCLEOTIDE SEQUENCE [LARGE SCALE GENOMIC DNA]</scope>
    <source>
        <strain evidence="9 11">DSM 2895</strain>
    </source>
</reference>
<accession>A0A0D1X6Q5</accession>
<protein>
    <submittedName>
        <fullName evidence="8 9">Serine protease</fullName>
    </submittedName>
</protein>
<dbReference type="Proteomes" id="UP000037269">
    <property type="component" value="Unassembled WGS sequence"/>
</dbReference>
<keyword evidence="4" id="KW-0720">Serine protease</keyword>
<feature type="transmembrane region" description="Helical" evidence="6">
    <location>
        <begin position="21"/>
        <end position="41"/>
    </location>
</feature>
<evidence type="ECO:0000313" key="10">
    <source>
        <dbReference type="Proteomes" id="UP000037269"/>
    </source>
</evidence>
<dbReference type="GeneID" id="42306079"/>
<dbReference type="PANTHER" id="PTHR43343">
    <property type="entry name" value="PEPTIDASE S12"/>
    <property type="match status" value="1"/>
</dbReference>
<dbReference type="GO" id="GO:0006508">
    <property type="term" value="P:proteolysis"/>
    <property type="evidence" value="ECO:0007669"/>
    <property type="project" value="UniProtKB-KW"/>
</dbReference>
<dbReference type="SUPFAM" id="SSF50494">
    <property type="entry name" value="Trypsin-like serine proteases"/>
    <property type="match status" value="1"/>
</dbReference>
<evidence type="ECO:0000313" key="9">
    <source>
        <dbReference type="EMBL" id="SDI77172.1"/>
    </source>
</evidence>
<dbReference type="AlphaFoldDB" id="A0A0D1X6Q5"/>
<dbReference type="PRINTS" id="PR00834">
    <property type="entry name" value="PROTEASES2C"/>
</dbReference>
<dbReference type="PATRIC" id="fig|47500.8.peg.4693"/>
<evidence type="ECO:0000256" key="3">
    <source>
        <dbReference type="ARBA" id="ARBA00022801"/>
    </source>
</evidence>
<dbReference type="InterPro" id="IPR036034">
    <property type="entry name" value="PDZ_sf"/>
</dbReference>
<keyword evidence="6" id="KW-0812">Transmembrane</keyword>
<dbReference type="SMART" id="SM00228">
    <property type="entry name" value="PDZ"/>
    <property type="match status" value="1"/>
</dbReference>
<gene>
    <name evidence="8" type="ORF">AF333_12945</name>
    <name evidence="9" type="ORF">SAMN04487909_107165</name>
</gene>
<proteinExistence type="inferred from homology"/>
<dbReference type="MEROPS" id="S01.B81"/>
<dbReference type="OrthoDB" id="9758917at2"/>
<dbReference type="Gene3D" id="2.30.42.10">
    <property type="match status" value="1"/>
</dbReference>
<dbReference type="Gene3D" id="2.40.10.10">
    <property type="entry name" value="Trypsin-like serine proteases"/>
    <property type="match status" value="2"/>
</dbReference>
<dbReference type="InterPro" id="IPR001940">
    <property type="entry name" value="Peptidase_S1C"/>
</dbReference>
<dbReference type="Pfam" id="PF13180">
    <property type="entry name" value="PDZ_2"/>
    <property type="match status" value="1"/>
</dbReference>
<dbReference type="InterPro" id="IPR009003">
    <property type="entry name" value="Peptidase_S1_PA"/>
</dbReference>
<evidence type="ECO:0000313" key="11">
    <source>
        <dbReference type="Proteomes" id="UP000182836"/>
    </source>
</evidence>
<evidence type="ECO:0000256" key="6">
    <source>
        <dbReference type="SAM" id="Phobius"/>
    </source>
</evidence>
<keyword evidence="6" id="KW-0472">Membrane</keyword>
<feature type="region of interest" description="Disordered" evidence="5">
    <location>
        <begin position="56"/>
        <end position="76"/>
    </location>
</feature>
<keyword evidence="10" id="KW-1185">Reference proteome</keyword>
<dbReference type="Pfam" id="PF13365">
    <property type="entry name" value="Trypsin_2"/>
    <property type="match status" value="1"/>
</dbReference>
<dbReference type="InterPro" id="IPR043504">
    <property type="entry name" value="Peptidase_S1_PA_chymotrypsin"/>
</dbReference>
<evidence type="ECO:0000256" key="5">
    <source>
        <dbReference type="SAM" id="MobiDB-lite"/>
    </source>
</evidence>
<dbReference type="EMBL" id="LGUG01000004">
    <property type="protein sequence ID" value="KON96251.1"/>
    <property type="molecule type" value="Genomic_DNA"/>
</dbReference>
<feature type="domain" description="PDZ" evidence="7">
    <location>
        <begin position="305"/>
        <end position="387"/>
    </location>
</feature>
<organism evidence="8 10">
    <name type="scientific">Aneurinibacillus migulanus</name>
    <name type="common">Bacillus migulanus</name>
    <dbReference type="NCBI Taxonomy" id="47500"/>
    <lineage>
        <taxon>Bacteria</taxon>
        <taxon>Bacillati</taxon>
        <taxon>Bacillota</taxon>
        <taxon>Bacilli</taxon>
        <taxon>Bacillales</taxon>
        <taxon>Paenibacillaceae</taxon>
        <taxon>Aneurinibacillus group</taxon>
        <taxon>Aneurinibacillus</taxon>
    </lineage>
</organism>
<feature type="compositionally biased region" description="Polar residues" evidence="5">
    <location>
        <begin position="57"/>
        <end position="76"/>
    </location>
</feature>
<dbReference type="FunFam" id="2.40.10.10:FF:000001">
    <property type="entry name" value="Periplasmic serine protease DegS"/>
    <property type="match status" value="1"/>
</dbReference>
<sequence length="402" mass="43134">MGFYDEEYAGIQKKRKSGRASVFLSALIGAVIGGMLVLMLLPSLVRSGYVPEAKQAQPKNVTSVPVSTSGGQTTSNVTKAVNKTENTVVGVINMQQHQSFAGMSTQMEEQGNGSGVIFRKTNGKAYIVTNNHVIEGASEVQVSLATNKKPLTAKIIGADPITDLAVLEIDGGQVKEVAEFGDSSKLQVGESAIAIGNPLGMEFSRTVTGGIISSTDRTMPVDLDKDGQTDYEMNVIQTDAAINPGNSGGPLLNAEGQVIGINSLKIAQTGVEGLGFAIPINEVSRIIDDLIRYHSVQRPYIGIGPVDLQRISPDEWKNTLGLPEKVQSGVVVRNVENVSPAQKAGLQMYDVIVKLDNQEIENSAQLRKYLFEKRAGDNIEISYYRDGKLKIAKITLGKQEAQ</sequence>
<dbReference type="PROSITE" id="PS50106">
    <property type="entry name" value="PDZ"/>
    <property type="match status" value="1"/>
</dbReference>
<evidence type="ECO:0000256" key="1">
    <source>
        <dbReference type="ARBA" id="ARBA00010541"/>
    </source>
</evidence>
<evidence type="ECO:0000256" key="2">
    <source>
        <dbReference type="ARBA" id="ARBA00022670"/>
    </source>
</evidence>
<dbReference type="GO" id="GO:0004252">
    <property type="term" value="F:serine-type endopeptidase activity"/>
    <property type="evidence" value="ECO:0007669"/>
    <property type="project" value="InterPro"/>
</dbReference>
<keyword evidence="6" id="KW-1133">Transmembrane helix</keyword>
<dbReference type="InterPro" id="IPR051201">
    <property type="entry name" value="Chloro_Bact_Ser_Proteases"/>
</dbReference>